<keyword evidence="7" id="KW-0653">Protein transport</keyword>
<dbReference type="OMA" id="ESNDICF"/>
<feature type="region of interest" description="Disordered" evidence="11">
    <location>
        <begin position="1"/>
        <end position="42"/>
    </location>
</feature>
<dbReference type="Pfam" id="PF00787">
    <property type="entry name" value="PX"/>
    <property type="match status" value="1"/>
</dbReference>
<dbReference type="KEGG" id="spu:100891546"/>
<dbReference type="EnsemblMetazoa" id="XM_031000271">
    <property type="protein sequence ID" value="XP_030856131"/>
    <property type="gene ID" value="LOC100891546"/>
</dbReference>
<dbReference type="EnsemblMetazoa" id="XM_031000270">
    <property type="protein sequence ID" value="XP_030856130"/>
    <property type="gene ID" value="LOC100891546"/>
</dbReference>
<evidence type="ECO:0000256" key="7">
    <source>
        <dbReference type="ARBA" id="ARBA00022927"/>
    </source>
</evidence>
<evidence type="ECO:0000256" key="1">
    <source>
        <dbReference type="ARBA" id="ARBA00004177"/>
    </source>
</evidence>
<keyword evidence="14" id="KW-1185">Reference proteome</keyword>
<dbReference type="RefSeq" id="XP_030856131.1">
    <property type="nucleotide sequence ID" value="XM_031000271.1"/>
</dbReference>
<reference evidence="14" key="1">
    <citation type="submission" date="2015-02" db="EMBL/GenBank/DDBJ databases">
        <title>Genome sequencing for Strongylocentrotus purpuratus.</title>
        <authorList>
            <person name="Murali S."/>
            <person name="Liu Y."/>
            <person name="Vee V."/>
            <person name="English A."/>
            <person name="Wang M."/>
            <person name="Skinner E."/>
            <person name="Han Y."/>
            <person name="Muzny D.M."/>
            <person name="Worley K.C."/>
            <person name="Gibbs R.A."/>
        </authorList>
    </citation>
    <scope>NUCLEOTIDE SEQUENCE</scope>
</reference>
<name>A0A7M7PWJ9_STRPU</name>
<dbReference type="GO" id="GO:1901981">
    <property type="term" value="F:phosphatidylinositol phosphate binding"/>
    <property type="evidence" value="ECO:0000318"/>
    <property type="project" value="GO_Central"/>
</dbReference>
<dbReference type="InParanoid" id="A0A7M7PWJ9"/>
<keyword evidence="6" id="KW-0967">Endosome</keyword>
<dbReference type="GO" id="GO:0016050">
    <property type="term" value="P:vesicle organization"/>
    <property type="evidence" value="ECO:0000318"/>
    <property type="project" value="GO_Central"/>
</dbReference>
<evidence type="ECO:0000313" key="13">
    <source>
        <dbReference type="EnsemblMetazoa" id="XP_030856130"/>
    </source>
</evidence>
<dbReference type="GO" id="GO:0006886">
    <property type="term" value="P:intracellular protein transport"/>
    <property type="evidence" value="ECO:0007669"/>
    <property type="project" value="InterPro"/>
</dbReference>
<evidence type="ECO:0000313" key="14">
    <source>
        <dbReference type="Proteomes" id="UP000007110"/>
    </source>
</evidence>
<evidence type="ECO:0000256" key="11">
    <source>
        <dbReference type="SAM" id="MobiDB-lite"/>
    </source>
</evidence>
<dbReference type="GeneID" id="100891546"/>
<evidence type="ECO:0000256" key="5">
    <source>
        <dbReference type="ARBA" id="ARBA00022490"/>
    </source>
</evidence>
<sequence>MITTDTGTGTSTSPMDVSKSRMERSTSEGSSPVGSPPELDTSMSIASSCSSDIASDLSLQSDDITPVNRISQVLTVLDVPESISSTDNSGSKVTLYKISMQSNDICFHLPSTCVWRTFSEFVWLRRRLESGCSFIRKAVPDLPTRTLLNLFDRDFAEKRMIGLKEFLNKVIEERSFLSDAAVHLFLQSNLSAEEIQAWLDRKVDGTVLELIHRGKDLVMQDNNSCVHEV</sequence>
<proteinExistence type="inferred from homology"/>
<dbReference type="InterPro" id="IPR036871">
    <property type="entry name" value="PX_dom_sf"/>
</dbReference>
<comment type="subcellular location">
    <subcellularLocation>
        <location evidence="2">Cytoplasm</location>
    </subcellularLocation>
    <subcellularLocation>
        <location evidence="10">Endomembrane system</location>
        <topology evidence="10">Peripheral membrane protein</topology>
        <orientation evidence="10">Cytoplasmic side</orientation>
    </subcellularLocation>
    <subcellularLocation>
        <location evidence="1">Endosome</location>
    </subcellularLocation>
</comment>
<dbReference type="RefSeq" id="XP_030856130.1">
    <property type="nucleotide sequence ID" value="XM_031000270.1"/>
</dbReference>
<dbReference type="OrthoDB" id="5227681at2759"/>
<protein>
    <recommendedName>
        <fullName evidence="12">PX domain-containing protein</fullName>
    </recommendedName>
</protein>
<dbReference type="AlphaFoldDB" id="A0A7M7PWJ9"/>
<dbReference type="SMART" id="SM00312">
    <property type="entry name" value="PX"/>
    <property type="match status" value="1"/>
</dbReference>
<dbReference type="PANTHER" id="PTHR46209">
    <property type="entry name" value="PX DOMAIN-CONTAINING PROTEIN"/>
    <property type="match status" value="1"/>
</dbReference>
<keyword evidence="4" id="KW-0813">Transport</keyword>
<evidence type="ECO:0000256" key="8">
    <source>
        <dbReference type="ARBA" id="ARBA00023121"/>
    </source>
</evidence>
<evidence type="ECO:0000256" key="10">
    <source>
        <dbReference type="ARBA" id="ARBA00029433"/>
    </source>
</evidence>
<accession>A0A7M7PWJ9</accession>
<evidence type="ECO:0000256" key="2">
    <source>
        <dbReference type="ARBA" id="ARBA00004496"/>
    </source>
</evidence>
<evidence type="ECO:0000256" key="6">
    <source>
        <dbReference type="ARBA" id="ARBA00022753"/>
    </source>
</evidence>
<dbReference type="FunCoup" id="A0A7M7PWJ9">
    <property type="interactions" value="486"/>
</dbReference>
<feature type="domain" description="PX" evidence="12">
    <location>
        <begin position="74"/>
        <end position="193"/>
    </location>
</feature>
<evidence type="ECO:0000256" key="4">
    <source>
        <dbReference type="ARBA" id="ARBA00022448"/>
    </source>
</evidence>
<dbReference type="InterPro" id="IPR001683">
    <property type="entry name" value="PX_dom"/>
</dbReference>
<comment type="similarity">
    <text evidence="3">Belongs to the sorting nexin family.</text>
</comment>
<evidence type="ECO:0000256" key="9">
    <source>
        <dbReference type="ARBA" id="ARBA00023136"/>
    </source>
</evidence>
<keyword evidence="5" id="KW-0963">Cytoplasm</keyword>
<feature type="compositionally biased region" description="Low complexity" evidence="11">
    <location>
        <begin position="1"/>
        <end position="13"/>
    </location>
</feature>
<dbReference type="Proteomes" id="UP000007110">
    <property type="component" value="Unassembled WGS sequence"/>
</dbReference>
<dbReference type="SUPFAM" id="SSF64268">
    <property type="entry name" value="PX domain"/>
    <property type="match status" value="1"/>
</dbReference>
<dbReference type="InterPro" id="IPR043544">
    <property type="entry name" value="SNX10/11"/>
</dbReference>
<keyword evidence="8" id="KW-0446">Lipid-binding</keyword>
<feature type="compositionally biased region" description="Low complexity" evidence="11">
    <location>
        <begin position="27"/>
        <end position="42"/>
    </location>
</feature>
<reference evidence="13" key="2">
    <citation type="submission" date="2021-01" db="UniProtKB">
        <authorList>
            <consortium name="EnsemblMetazoa"/>
        </authorList>
    </citation>
    <scope>IDENTIFICATION</scope>
</reference>
<dbReference type="GO" id="GO:0005768">
    <property type="term" value="C:endosome"/>
    <property type="evidence" value="ECO:0000318"/>
    <property type="project" value="GO_Central"/>
</dbReference>
<evidence type="ECO:0000259" key="12">
    <source>
        <dbReference type="PROSITE" id="PS50195"/>
    </source>
</evidence>
<evidence type="ECO:0000256" key="3">
    <source>
        <dbReference type="ARBA" id="ARBA00010883"/>
    </source>
</evidence>
<keyword evidence="9" id="KW-0472">Membrane</keyword>
<dbReference type="PROSITE" id="PS50195">
    <property type="entry name" value="PX"/>
    <property type="match status" value="1"/>
</dbReference>
<dbReference type="PANTHER" id="PTHR46209:SF3">
    <property type="entry name" value="PX DOMAIN-CONTAINING PROTEIN"/>
    <property type="match status" value="1"/>
</dbReference>
<dbReference type="Gene3D" id="3.30.1520.10">
    <property type="entry name" value="Phox-like domain"/>
    <property type="match status" value="1"/>
</dbReference>
<organism evidence="13 14">
    <name type="scientific">Strongylocentrotus purpuratus</name>
    <name type="common">Purple sea urchin</name>
    <dbReference type="NCBI Taxonomy" id="7668"/>
    <lineage>
        <taxon>Eukaryota</taxon>
        <taxon>Metazoa</taxon>
        <taxon>Echinodermata</taxon>
        <taxon>Eleutherozoa</taxon>
        <taxon>Echinozoa</taxon>
        <taxon>Echinoidea</taxon>
        <taxon>Euechinoidea</taxon>
        <taxon>Echinacea</taxon>
        <taxon>Camarodonta</taxon>
        <taxon>Echinidea</taxon>
        <taxon>Strongylocentrotidae</taxon>
        <taxon>Strongylocentrotus</taxon>
    </lineage>
</organism>